<proteinExistence type="predicted"/>
<dbReference type="EMBL" id="BLLF01003452">
    <property type="protein sequence ID" value="GFH27379.1"/>
    <property type="molecule type" value="Genomic_DNA"/>
</dbReference>
<feature type="region of interest" description="Disordered" evidence="1">
    <location>
        <begin position="412"/>
        <end position="440"/>
    </location>
</feature>
<comment type="caution">
    <text evidence="2">The sequence shown here is derived from an EMBL/GenBank/DDBJ whole genome shotgun (WGS) entry which is preliminary data.</text>
</comment>
<sequence length="440" mass="45277">MQTSHATRLTQHAVLGPVHMPQRDVCCAARALLALAQIAFQQLRSRCASSLAGHVAATPPHQQALTVRERVRLAQQAVLQASRADATSLPDATSTSSHSCQASRQQLQQVESGQRSLQQQEASLGSGVQRVQPLCSSSDEAVDVSGVMLGRAAQRRVGLVELPPAIDHALEAHVRGSGLSTKELRALLTHLQGRQGAVRLEAGRSAHAVLAAQAKAAAMAEGLGGRGGRWGMPGASTSPSCLLGDAQQAAAGQAPGLVGGQRDSTAEEGPGSPPWVEDQQAASQVHLGHTKQQAAGQAGGDGAPTLGLVAGVVNGRAVRQTSSAESKRSEVVRRLLMGAQRQRTKSGRLTKQALHAAQFAGPHDDMDLGPGASASWPHPYQPGSPAAIRAQQQEGEAQGGWGLLMSTCQAGSRAVDPAGVATGPAPPPEAGGPEPLAYQP</sequence>
<reference evidence="2 3" key="1">
    <citation type="submission" date="2020-02" db="EMBL/GenBank/DDBJ databases">
        <title>Draft genome sequence of Haematococcus lacustris strain NIES-144.</title>
        <authorList>
            <person name="Morimoto D."/>
            <person name="Nakagawa S."/>
            <person name="Yoshida T."/>
            <person name="Sawayama S."/>
        </authorList>
    </citation>
    <scope>NUCLEOTIDE SEQUENCE [LARGE SCALE GENOMIC DNA]</scope>
    <source>
        <strain evidence="2 3">NIES-144</strain>
    </source>
</reference>
<evidence type="ECO:0000313" key="3">
    <source>
        <dbReference type="Proteomes" id="UP000485058"/>
    </source>
</evidence>
<dbReference type="AlphaFoldDB" id="A0A6A0A2Z2"/>
<feature type="region of interest" description="Disordered" evidence="1">
    <location>
        <begin position="248"/>
        <end position="302"/>
    </location>
</feature>
<dbReference type="Proteomes" id="UP000485058">
    <property type="component" value="Unassembled WGS sequence"/>
</dbReference>
<protein>
    <submittedName>
        <fullName evidence="2">Uncharacterized protein</fullName>
    </submittedName>
</protein>
<evidence type="ECO:0000256" key="1">
    <source>
        <dbReference type="SAM" id="MobiDB-lite"/>
    </source>
</evidence>
<feature type="compositionally biased region" description="Polar residues" evidence="1">
    <location>
        <begin position="90"/>
        <end position="123"/>
    </location>
</feature>
<evidence type="ECO:0000313" key="2">
    <source>
        <dbReference type="EMBL" id="GFH27379.1"/>
    </source>
</evidence>
<organism evidence="2 3">
    <name type="scientific">Haematococcus lacustris</name>
    <name type="common">Green alga</name>
    <name type="synonym">Haematococcus pluvialis</name>
    <dbReference type="NCBI Taxonomy" id="44745"/>
    <lineage>
        <taxon>Eukaryota</taxon>
        <taxon>Viridiplantae</taxon>
        <taxon>Chlorophyta</taxon>
        <taxon>core chlorophytes</taxon>
        <taxon>Chlorophyceae</taxon>
        <taxon>CS clade</taxon>
        <taxon>Chlamydomonadales</taxon>
        <taxon>Haematococcaceae</taxon>
        <taxon>Haematococcus</taxon>
    </lineage>
</organism>
<gene>
    <name evidence="2" type="ORF">HaLaN_25688</name>
</gene>
<name>A0A6A0A2Z2_HAELA</name>
<keyword evidence="3" id="KW-1185">Reference proteome</keyword>
<accession>A0A6A0A2Z2</accession>
<feature type="region of interest" description="Disordered" evidence="1">
    <location>
        <begin position="84"/>
        <end position="123"/>
    </location>
</feature>
<feature type="compositionally biased region" description="Low complexity" evidence="1">
    <location>
        <begin position="431"/>
        <end position="440"/>
    </location>
</feature>